<dbReference type="EMBL" id="CP044427">
    <property type="protein sequence ID" value="QFG69065.1"/>
    <property type="molecule type" value="Genomic_DNA"/>
</dbReference>
<dbReference type="KEGG" id="serw:FY030_10440"/>
<keyword evidence="6" id="KW-0548">Nucleotidyltransferase</keyword>
<reference evidence="14 15" key="1">
    <citation type="submission" date="2019-09" db="EMBL/GenBank/DDBJ databases">
        <title>Serinicoccus pratensis sp. nov., isolated from meadow soil.</title>
        <authorList>
            <person name="Zhang W."/>
        </authorList>
    </citation>
    <scope>NUCLEOTIDE SEQUENCE [LARGE SCALE GENOMIC DNA]</scope>
    <source>
        <strain evidence="14 15">W204</strain>
    </source>
</reference>
<evidence type="ECO:0000256" key="4">
    <source>
        <dbReference type="ARBA" id="ARBA00022679"/>
    </source>
</evidence>
<evidence type="ECO:0000256" key="7">
    <source>
        <dbReference type="ARBA" id="ARBA00022705"/>
    </source>
</evidence>
<comment type="similarity">
    <text evidence="2">Belongs to the beta sliding clamp family.</text>
</comment>
<dbReference type="GO" id="GO:0006271">
    <property type="term" value="P:DNA strand elongation involved in DNA replication"/>
    <property type="evidence" value="ECO:0007669"/>
    <property type="project" value="TreeGrafter"/>
</dbReference>
<keyword evidence="9" id="KW-0472">Membrane</keyword>
<dbReference type="GO" id="GO:0008408">
    <property type="term" value="F:3'-5' exonuclease activity"/>
    <property type="evidence" value="ECO:0007669"/>
    <property type="project" value="InterPro"/>
</dbReference>
<feature type="domain" description="HTH merR-type" evidence="13">
    <location>
        <begin position="8"/>
        <end position="78"/>
    </location>
</feature>
<evidence type="ECO:0000259" key="12">
    <source>
        <dbReference type="PROSITE" id="PS50885"/>
    </source>
</evidence>
<dbReference type="AlphaFoldDB" id="A0A5J6V5L2"/>
<evidence type="ECO:0000313" key="15">
    <source>
        <dbReference type="Proteomes" id="UP000326546"/>
    </source>
</evidence>
<evidence type="ECO:0000256" key="6">
    <source>
        <dbReference type="ARBA" id="ARBA00022695"/>
    </source>
</evidence>
<dbReference type="GO" id="GO:0003677">
    <property type="term" value="F:DNA binding"/>
    <property type="evidence" value="ECO:0007669"/>
    <property type="project" value="UniProtKB-KW"/>
</dbReference>
<keyword evidence="4" id="KW-0808">Transferase</keyword>
<evidence type="ECO:0000256" key="11">
    <source>
        <dbReference type="SAM" id="Coils"/>
    </source>
</evidence>
<proteinExistence type="inferred from homology"/>
<dbReference type="Proteomes" id="UP000326546">
    <property type="component" value="Chromosome"/>
</dbReference>
<keyword evidence="10 14" id="KW-0238">DNA-binding</keyword>
<evidence type="ECO:0000313" key="14">
    <source>
        <dbReference type="EMBL" id="QFG69065.1"/>
    </source>
</evidence>
<keyword evidence="5" id="KW-0812">Transmembrane</keyword>
<dbReference type="PANTHER" id="PTHR30478">
    <property type="entry name" value="DNA POLYMERASE III SUBUNIT BETA"/>
    <property type="match status" value="1"/>
</dbReference>
<dbReference type="InterPro" id="IPR046938">
    <property type="entry name" value="DNA_clamp_sf"/>
</dbReference>
<dbReference type="InterPro" id="IPR001001">
    <property type="entry name" value="DNA_polIII_beta"/>
</dbReference>
<dbReference type="OrthoDB" id="7849865at2"/>
<accession>A0A5J6V5L2</accession>
<evidence type="ECO:0000256" key="3">
    <source>
        <dbReference type="ARBA" id="ARBA00022490"/>
    </source>
</evidence>
<feature type="domain" description="HAMP" evidence="12">
    <location>
        <begin position="63"/>
        <end position="114"/>
    </location>
</feature>
<dbReference type="PANTHER" id="PTHR30478:SF0">
    <property type="entry name" value="BETA SLIDING CLAMP"/>
    <property type="match status" value="1"/>
</dbReference>
<dbReference type="Pfam" id="PF02767">
    <property type="entry name" value="DNA_pol3_beta_2"/>
    <property type="match status" value="1"/>
</dbReference>
<dbReference type="GO" id="GO:0006355">
    <property type="term" value="P:regulation of DNA-templated transcription"/>
    <property type="evidence" value="ECO:0007669"/>
    <property type="project" value="InterPro"/>
</dbReference>
<evidence type="ECO:0000259" key="13">
    <source>
        <dbReference type="PROSITE" id="PS50937"/>
    </source>
</evidence>
<evidence type="ECO:0000256" key="5">
    <source>
        <dbReference type="ARBA" id="ARBA00022692"/>
    </source>
</evidence>
<dbReference type="InterPro" id="IPR009061">
    <property type="entry name" value="DNA-bd_dom_put_sf"/>
</dbReference>
<dbReference type="RefSeq" id="WP_158061448.1">
    <property type="nucleotide sequence ID" value="NZ_CP044427.1"/>
</dbReference>
<comment type="subcellular location">
    <subcellularLocation>
        <location evidence="1">Cytoplasm</location>
    </subcellularLocation>
</comment>
<dbReference type="InterPro" id="IPR000551">
    <property type="entry name" value="MerR-type_HTH_dom"/>
</dbReference>
<feature type="coiled-coil region" evidence="11">
    <location>
        <begin position="88"/>
        <end position="115"/>
    </location>
</feature>
<dbReference type="InterPro" id="IPR003660">
    <property type="entry name" value="HAMP_dom"/>
</dbReference>
<gene>
    <name evidence="14" type="ORF">FY030_10440</name>
</gene>
<dbReference type="SUPFAM" id="SSF55979">
    <property type="entry name" value="DNA clamp"/>
    <property type="match status" value="1"/>
</dbReference>
<dbReference type="SUPFAM" id="SSF46955">
    <property type="entry name" value="Putative DNA-binding domain"/>
    <property type="match status" value="1"/>
</dbReference>
<keyword evidence="7" id="KW-0235">DNA replication</keyword>
<dbReference type="Gene3D" id="1.10.1660.10">
    <property type="match status" value="1"/>
</dbReference>
<keyword evidence="8" id="KW-0239">DNA-directed DNA polymerase</keyword>
<name>A0A5J6V5L2_9MICO</name>
<keyword evidence="15" id="KW-1185">Reference proteome</keyword>
<dbReference type="PROSITE" id="PS50885">
    <property type="entry name" value="HAMP"/>
    <property type="match status" value="1"/>
</dbReference>
<keyword evidence="11" id="KW-0175">Coiled coil</keyword>
<organism evidence="14 15">
    <name type="scientific">Ornithinimicrobium pratense</name>
    <dbReference type="NCBI Taxonomy" id="2593973"/>
    <lineage>
        <taxon>Bacteria</taxon>
        <taxon>Bacillati</taxon>
        <taxon>Actinomycetota</taxon>
        <taxon>Actinomycetes</taxon>
        <taxon>Micrococcales</taxon>
        <taxon>Ornithinimicrobiaceae</taxon>
        <taxon>Ornithinimicrobium</taxon>
    </lineage>
</organism>
<dbReference type="GO" id="GO:0007165">
    <property type="term" value="P:signal transduction"/>
    <property type="evidence" value="ECO:0007669"/>
    <property type="project" value="InterPro"/>
</dbReference>
<evidence type="ECO:0000256" key="1">
    <source>
        <dbReference type="ARBA" id="ARBA00004496"/>
    </source>
</evidence>
<keyword evidence="9" id="KW-1133">Transmembrane helix</keyword>
<dbReference type="GO" id="GO:0005737">
    <property type="term" value="C:cytoplasm"/>
    <property type="evidence" value="ECO:0007669"/>
    <property type="project" value="UniProtKB-SubCell"/>
</dbReference>
<evidence type="ECO:0000256" key="9">
    <source>
        <dbReference type="ARBA" id="ARBA00022989"/>
    </source>
</evidence>
<dbReference type="GO" id="GO:0003887">
    <property type="term" value="F:DNA-directed DNA polymerase activity"/>
    <property type="evidence" value="ECO:0007669"/>
    <property type="project" value="UniProtKB-KW"/>
</dbReference>
<dbReference type="PROSITE" id="PS00552">
    <property type="entry name" value="HTH_MERR_1"/>
    <property type="match status" value="1"/>
</dbReference>
<evidence type="ECO:0000256" key="2">
    <source>
        <dbReference type="ARBA" id="ARBA00010752"/>
    </source>
</evidence>
<sequence>MTTDPEQLLSIGELSRASGLTVSALRFYDGAQVLTPAWVDSWSGYRRYSPGQVLEARILAGMRRVQMPVAEMAATLEALRQGDLDSARDLLSAHLRRLEEGLDDARRQLAQLHHALAEPMFGKAMAGGPPSQVAAPTLLALLAAVRHAVGTDPQLPALMSVLVEVGEELTVVATDRFRMVVAGRWHRAGAAEPQVGSVLLPTGEVDRLTTWLSGRHGSLTLAAQEELLVVRSGEEELRLTGLDEAYPDYRRVLEHGVQLRPLPTEQLHAALDGDDVAVNLGGVLVDRGFLWDAVSNVPDGQVLLPADGVIAPLVVRSPGDLDVVALVMPLAPERS</sequence>
<dbReference type="InterPro" id="IPR022637">
    <property type="entry name" value="DNA_polIII_beta_cen"/>
</dbReference>
<evidence type="ECO:0000256" key="10">
    <source>
        <dbReference type="ARBA" id="ARBA00023125"/>
    </source>
</evidence>
<dbReference type="SMART" id="SM00422">
    <property type="entry name" value="HTH_MERR"/>
    <property type="match status" value="1"/>
</dbReference>
<dbReference type="Pfam" id="PF00376">
    <property type="entry name" value="MerR"/>
    <property type="match status" value="1"/>
</dbReference>
<dbReference type="Gene3D" id="3.10.150.10">
    <property type="entry name" value="DNA Polymerase III, subunit A, domain 2"/>
    <property type="match status" value="1"/>
</dbReference>
<keyword evidence="3" id="KW-0963">Cytoplasm</keyword>
<dbReference type="GO" id="GO:0009360">
    <property type="term" value="C:DNA polymerase III complex"/>
    <property type="evidence" value="ECO:0007669"/>
    <property type="project" value="InterPro"/>
</dbReference>
<evidence type="ECO:0000256" key="8">
    <source>
        <dbReference type="ARBA" id="ARBA00022932"/>
    </source>
</evidence>
<protein>
    <submittedName>
        <fullName evidence="14">MerR family DNA-binding transcriptional regulator</fullName>
    </submittedName>
</protein>
<dbReference type="PROSITE" id="PS50937">
    <property type="entry name" value="HTH_MERR_2"/>
    <property type="match status" value="1"/>
</dbReference>
<dbReference type="GO" id="GO:0016020">
    <property type="term" value="C:membrane"/>
    <property type="evidence" value="ECO:0007669"/>
    <property type="project" value="InterPro"/>
</dbReference>